<evidence type="ECO:0000313" key="3">
    <source>
        <dbReference type="Proteomes" id="UP001165121"/>
    </source>
</evidence>
<feature type="compositionally biased region" description="Polar residues" evidence="1">
    <location>
        <begin position="72"/>
        <end position="82"/>
    </location>
</feature>
<dbReference type="Proteomes" id="UP001165121">
    <property type="component" value="Unassembled WGS sequence"/>
</dbReference>
<proteinExistence type="predicted"/>
<sequence>MRLSSRHSQDKPSSSASFCGLEKRALSSSSLSSSSRKHITVDNARPSSAHSLRLNDNISTGKPRGILKKTNRPVTRQKTTCNHSRESPDEWFQRIMHMKKLSPLDLCEIFSYGDARKHPLVPLRHVCEVLFDLDPDSATGSDPVTDEMEEFLYQFAIEEGGEIMVNIREALRALNIWQSRVTSSSAQVAPSKLESNAQSKAIILESKNRKLKDVISSLQDTNLRLSRQLDSAKIANSPSSSYESIPPAWSPRSRAKMKSSSVGVLSAKFKATSPDKRTAFSPVASPQSNPLLQVINFHEKELVEIASKLQL</sequence>
<dbReference type="EMBL" id="BSXT01000836">
    <property type="protein sequence ID" value="GMF34883.1"/>
    <property type="molecule type" value="Genomic_DNA"/>
</dbReference>
<feature type="region of interest" description="Disordered" evidence="1">
    <location>
        <begin position="1"/>
        <end position="86"/>
    </location>
</feature>
<gene>
    <name evidence="2" type="ORF">Pfra01_000908400</name>
</gene>
<reference evidence="2" key="1">
    <citation type="submission" date="2023-04" db="EMBL/GenBank/DDBJ databases">
        <title>Phytophthora fragariaefolia NBRC 109709.</title>
        <authorList>
            <person name="Ichikawa N."/>
            <person name="Sato H."/>
            <person name="Tonouchi N."/>
        </authorList>
    </citation>
    <scope>NUCLEOTIDE SEQUENCE</scope>
    <source>
        <strain evidence="2">NBRC 109709</strain>
    </source>
</reference>
<name>A0A9W7CNV7_9STRA</name>
<accession>A0A9W7CNV7</accession>
<protein>
    <submittedName>
        <fullName evidence="2">Unnamed protein product</fullName>
    </submittedName>
</protein>
<organism evidence="2 3">
    <name type="scientific">Phytophthora fragariaefolia</name>
    <dbReference type="NCBI Taxonomy" id="1490495"/>
    <lineage>
        <taxon>Eukaryota</taxon>
        <taxon>Sar</taxon>
        <taxon>Stramenopiles</taxon>
        <taxon>Oomycota</taxon>
        <taxon>Peronosporomycetes</taxon>
        <taxon>Peronosporales</taxon>
        <taxon>Peronosporaceae</taxon>
        <taxon>Phytophthora</taxon>
    </lineage>
</organism>
<feature type="compositionally biased region" description="Polar residues" evidence="1">
    <location>
        <begin position="45"/>
        <end position="60"/>
    </location>
</feature>
<evidence type="ECO:0000256" key="1">
    <source>
        <dbReference type="SAM" id="MobiDB-lite"/>
    </source>
</evidence>
<keyword evidence="3" id="KW-1185">Reference proteome</keyword>
<comment type="caution">
    <text evidence="2">The sequence shown here is derived from an EMBL/GenBank/DDBJ whole genome shotgun (WGS) entry which is preliminary data.</text>
</comment>
<evidence type="ECO:0000313" key="2">
    <source>
        <dbReference type="EMBL" id="GMF34883.1"/>
    </source>
</evidence>
<dbReference type="AlphaFoldDB" id="A0A9W7CNV7"/>
<dbReference type="OrthoDB" id="10545678at2759"/>